<keyword evidence="2" id="KW-0472">Membrane</keyword>
<evidence type="ECO:0000313" key="4">
    <source>
        <dbReference type="EMBL" id="JAA56395.1"/>
    </source>
</evidence>
<dbReference type="Gene3D" id="1.20.1250.20">
    <property type="entry name" value="MFS general substrate transporter like domains"/>
    <property type="match status" value="1"/>
</dbReference>
<feature type="transmembrane region" description="Helical" evidence="2">
    <location>
        <begin position="118"/>
        <end position="138"/>
    </location>
</feature>
<feature type="transmembrane region" description="Helical" evidence="2">
    <location>
        <begin position="24"/>
        <end position="45"/>
    </location>
</feature>
<organism evidence="4">
    <name type="scientific">Rhipicephalus pulchellus</name>
    <name type="common">Yellow backed tick</name>
    <name type="synonym">Dermacentor pulchellus</name>
    <dbReference type="NCBI Taxonomy" id="72859"/>
    <lineage>
        <taxon>Eukaryota</taxon>
        <taxon>Metazoa</taxon>
        <taxon>Ecdysozoa</taxon>
        <taxon>Arthropoda</taxon>
        <taxon>Chelicerata</taxon>
        <taxon>Arachnida</taxon>
        <taxon>Acari</taxon>
        <taxon>Parasitiformes</taxon>
        <taxon>Ixodida</taxon>
        <taxon>Ixodoidea</taxon>
        <taxon>Ixodidae</taxon>
        <taxon>Rhipicephalinae</taxon>
        <taxon>Rhipicephalus</taxon>
        <taxon>Rhipicephalus</taxon>
    </lineage>
</organism>
<feature type="transmembrane region" description="Helical" evidence="2">
    <location>
        <begin position="180"/>
        <end position="201"/>
    </location>
</feature>
<dbReference type="InterPro" id="IPR050327">
    <property type="entry name" value="Proton-linked_MCT"/>
</dbReference>
<reference evidence="4" key="1">
    <citation type="submission" date="2012-11" db="EMBL/GenBank/DDBJ databases">
        <authorList>
            <person name="Lucero-Rivera Y.E."/>
            <person name="Tovar-Ramirez D."/>
        </authorList>
    </citation>
    <scope>NUCLEOTIDE SEQUENCE</scope>
    <source>
        <tissue evidence="4">Salivary gland</tissue>
    </source>
</reference>
<feature type="domain" description="Major facilitator superfamily (MFS) profile" evidence="3">
    <location>
        <begin position="29"/>
        <end position="426"/>
    </location>
</feature>
<evidence type="ECO:0000256" key="1">
    <source>
        <dbReference type="ARBA" id="ARBA00004141"/>
    </source>
</evidence>
<feature type="transmembrane region" description="Helical" evidence="2">
    <location>
        <begin position="276"/>
        <end position="295"/>
    </location>
</feature>
<dbReference type="GO" id="GO:0008028">
    <property type="term" value="F:monocarboxylic acid transmembrane transporter activity"/>
    <property type="evidence" value="ECO:0007669"/>
    <property type="project" value="TreeGrafter"/>
</dbReference>
<protein>
    <submittedName>
        <fullName evidence="4">Putative monocarboxylate transporter</fullName>
    </submittedName>
</protein>
<dbReference type="Pfam" id="PF07690">
    <property type="entry name" value="MFS_1"/>
    <property type="match status" value="1"/>
</dbReference>
<dbReference type="SUPFAM" id="SSF103473">
    <property type="entry name" value="MFS general substrate transporter"/>
    <property type="match status" value="1"/>
</dbReference>
<reference evidence="4" key="2">
    <citation type="journal article" date="2015" name="J. Proteomics">
        <title>Sexual differences in the sialomes of the zebra tick, Rhipicephalus pulchellus.</title>
        <authorList>
            <person name="Tan A.W."/>
            <person name="Francischetti I.M."/>
            <person name="Slovak M."/>
            <person name="Kini R.M."/>
            <person name="Ribeiro J.M."/>
        </authorList>
    </citation>
    <scope>NUCLEOTIDE SEQUENCE</scope>
    <source>
        <tissue evidence="4">Salivary gland</tissue>
    </source>
</reference>
<dbReference type="InterPro" id="IPR011701">
    <property type="entry name" value="MFS"/>
</dbReference>
<sequence>MPGRRKWYVWNCWHRLPQHGPDSVHSWLVAGACAMSSFFALAGWRSMGLLFVAMLETFHVSRVEASWPIVVLGALGYMAGLITGPLAHSFYARPVIIAGAAISSIGLMLSFFATTIGFLTFSLGVVHAIGTGMVYIVAPTIISEHFVKNKGLAMGINYAGVTAALFVFPKLFEHLIAGYGLRGALLISGAVTMNGFAFSLFPRTPSWRKAAVDENEDFADFPPKTIEGDRSNKLRHAFAVFKSPMFYLLMYSFNAYSMSYDFYMSLFVDFASDRGVLVSTAVTVMAAGAVSEGLGRFMLPMAVDRNLLTSNVALTITLCVEAMAFLLLPFLRIHGFIFAVAVVIGFVIGTGIVIFPVTLEYYFGHEKMSVAFGIVVASAGLQSFVRPSLIGHFRDRGGAYDWLFIICGVVNVVAAAVWIAVLARECCRKNRNVVVVENTPRGGVITMQRSNKTERPHPV</sequence>
<dbReference type="PANTHER" id="PTHR11360:SF303">
    <property type="entry name" value="MAJOR FACILITATOR SUPERFAMILY (MFS) PROFILE DOMAIN-CONTAINING PROTEIN"/>
    <property type="match status" value="1"/>
</dbReference>
<dbReference type="AlphaFoldDB" id="L7LX63"/>
<dbReference type="InterPro" id="IPR036259">
    <property type="entry name" value="MFS_trans_sf"/>
</dbReference>
<dbReference type="PROSITE" id="PS50850">
    <property type="entry name" value="MFS"/>
    <property type="match status" value="1"/>
</dbReference>
<feature type="transmembrane region" description="Helical" evidence="2">
    <location>
        <begin position="90"/>
        <end position="112"/>
    </location>
</feature>
<feature type="transmembrane region" description="Helical" evidence="2">
    <location>
        <begin position="370"/>
        <end position="390"/>
    </location>
</feature>
<dbReference type="GO" id="GO:0016020">
    <property type="term" value="C:membrane"/>
    <property type="evidence" value="ECO:0007669"/>
    <property type="project" value="UniProtKB-SubCell"/>
</dbReference>
<comment type="subcellular location">
    <subcellularLocation>
        <location evidence="1">Membrane</location>
        <topology evidence="1">Multi-pass membrane protein</topology>
    </subcellularLocation>
</comment>
<name>L7LX63_RHIPC</name>
<feature type="transmembrane region" description="Helical" evidence="2">
    <location>
        <begin position="402"/>
        <end position="423"/>
    </location>
</feature>
<feature type="transmembrane region" description="Helical" evidence="2">
    <location>
        <begin position="307"/>
        <end position="330"/>
    </location>
</feature>
<evidence type="ECO:0000259" key="3">
    <source>
        <dbReference type="PROSITE" id="PS50850"/>
    </source>
</evidence>
<keyword evidence="2" id="KW-0812">Transmembrane</keyword>
<keyword evidence="2" id="KW-1133">Transmembrane helix</keyword>
<feature type="transmembrane region" description="Helical" evidence="2">
    <location>
        <begin position="336"/>
        <end position="358"/>
    </location>
</feature>
<feature type="transmembrane region" description="Helical" evidence="2">
    <location>
        <begin position="150"/>
        <end position="168"/>
    </location>
</feature>
<feature type="transmembrane region" description="Helical" evidence="2">
    <location>
        <begin position="237"/>
        <end position="256"/>
    </location>
</feature>
<dbReference type="PANTHER" id="PTHR11360">
    <property type="entry name" value="MONOCARBOXYLATE TRANSPORTER"/>
    <property type="match status" value="1"/>
</dbReference>
<dbReference type="EMBL" id="GACK01008639">
    <property type="protein sequence ID" value="JAA56395.1"/>
    <property type="molecule type" value="mRNA"/>
</dbReference>
<dbReference type="InterPro" id="IPR020846">
    <property type="entry name" value="MFS_dom"/>
</dbReference>
<dbReference type="PROSITE" id="PS51257">
    <property type="entry name" value="PROKAR_LIPOPROTEIN"/>
    <property type="match status" value="1"/>
</dbReference>
<feature type="transmembrane region" description="Helical" evidence="2">
    <location>
        <begin position="65"/>
        <end position="83"/>
    </location>
</feature>
<evidence type="ECO:0000256" key="2">
    <source>
        <dbReference type="SAM" id="Phobius"/>
    </source>
</evidence>
<proteinExistence type="evidence at transcript level"/>
<accession>L7LX63</accession>